<evidence type="ECO:0000313" key="4">
    <source>
        <dbReference type="EMBL" id="KMZ72349.1"/>
    </source>
</evidence>
<dbReference type="InterPro" id="IPR046848">
    <property type="entry name" value="E_motif"/>
</dbReference>
<dbReference type="Pfam" id="PF01535">
    <property type="entry name" value="PPR"/>
    <property type="match status" value="5"/>
</dbReference>
<protein>
    <submittedName>
        <fullName evidence="4">Pentatricopeptide repeat-containing protein</fullName>
    </submittedName>
</protein>
<dbReference type="InterPro" id="IPR046960">
    <property type="entry name" value="PPR_At4g14850-like_plant"/>
</dbReference>
<dbReference type="GO" id="GO:0003723">
    <property type="term" value="F:RNA binding"/>
    <property type="evidence" value="ECO:0007669"/>
    <property type="project" value="InterPro"/>
</dbReference>
<dbReference type="GO" id="GO:0009451">
    <property type="term" value="P:RNA modification"/>
    <property type="evidence" value="ECO:0000318"/>
    <property type="project" value="GO_Central"/>
</dbReference>
<dbReference type="PANTHER" id="PTHR24015">
    <property type="entry name" value="OS07G0578800 PROTEIN-RELATED"/>
    <property type="match status" value="1"/>
</dbReference>
<organism evidence="4 5">
    <name type="scientific">Zostera marina</name>
    <name type="common">Eelgrass</name>
    <dbReference type="NCBI Taxonomy" id="29655"/>
    <lineage>
        <taxon>Eukaryota</taxon>
        <taxon>Viridiplantae</taxon>
        <taxon>Streptophyta</taxon>
        <taxon>Embryophyta</taxon>
        <taxon>Tracheophyta</taxon>
        <taxon>Spermatophyta</taxon>
        <taxon>Magnoliopsida</taxon>
        <taxon>Liliopsida</taxon>
        <taxon>Zosteraceae</taxon>
        <taxon>Zostera</taxon>
    </lineage>
</organism>
<dbReference type="AlphaFoldDB" id="A0A0K9PTQ2"/>
<evidence type="ECO:0000256" key="1">
    <source>
        <dbReference type="ARBA" id="ARBA00022737"/>
    </source>
</evidence>
<evidence type="ECO:0000256" key="2">
    <source>
        <dbReference type="PROSITE-ProRule" id="PRU00708"/>
    </source>
</evidence>
<dbReference type="PROSITE" id="PS51375">
    <property type="entry name" value="PPR"/>
    <property type="match status" value="7"/>
</dbReference>
<dbReference type="InterPro" id="IPR011990">
    <property type="entry name" value="TPR-like_helical_dom_sf"/>
</dbReference>
<dbReference type="Proteomes" id="UP000036987">
    <property type="component" value="Unassembled WGS sequence"/>
</dbReference>
<proteinExistence type="predicted"/>
<dbReference type="FunFam" id="1.25.40.10:FF:000366">
    <property type="entry name" value="Pentatricopeptide (PPR) repeat-containing protein"/>
    <property type="match status" value="1"/>
</dbReference>
<reference evidence="5" key="1">
    <citation type="journal article" date="2016" name="Nature">
        <title>The genome of the seagrass Zostera marina reveals angiosperm adaptation to the sea.</title>
        <authorList>
            <person name="Olsen J.L."/>
            <person name="Rouze P."/>
            <person name="Verhelst B."/>
            <person name="Lin Y.-C."/>
            <person name="Bayer T."/>
            <person name="Collen J."/>
            <person name="Dattolo E."/>
            <person name="De Paoli E."/>
            <person name="Dittami S."/>
            <person name="Maumus F."/>
            <person name="Michel G."/>
            <person name="Kersting A."/>
            <person name="Lauritano C."/>
            <person name="Lohaus R."/>
            <person name="Toepel M."/>
            <person name="Tonon T."/>
            <person name="Vanneste K."/>
            <person name="Amirebrahimi M."/>
            <person name="Brakel J."/>
            <person name="Bostroem C."/>
            <person name="Chovatia M."/>
            <person name="Grimwood J."/>
            <person name="Jenkins J.W."/>
            <person name="Jueterbock A."/>
            <person name="Mraz A."/>
            <person name="Stam W.T."/>
            <person name="Tice H."/>
            <person name="Bornberg-Bauer E."/>
            <person name="Green P.J."/>
            <person name="Pearson G.A."/>
            <person name="Procaccini G."/>
            <person name="Duarte C.M."/>
            <person name="Schmutz J."/>
            <person name="Reusch T.B.H."/>
            <person name="Van de Peer Y."/>
        </authorList>
    </citation>
    <scope>NUCLEOTIDE SEQUENCE [LARGE SCALE GENOMIC DNA]</scope>
    <source>
        <strain evidence="5">cv. Finnish</strain>
    </source>
</reference>
<accession>A0A0K9PTQ2</accession>
<feature type="domain" description="DYW" evidence="3">
    <location>
        <begin position="940"/>
        <end position="1036"/>
    </location>
</feature>
<dbReference type="GO" id="GO:0008270">
    <property type="term" value="F:zinc ion binding"/>
    <property type="evidence" value="ECO:0007669"/>
    <property type="project" value="InterPro"/>
</dbReference>
<dbReference type="InterPro" id="IPR002885">
    <property type="entry name" value="PPR_rpt"/>
</dbReference>
<dbReference type="Pfam" id="PF13041">
    <property type="entry name" value="PPR_2"/>
    <property type="match status" value="4"/>
</dbReference>
<dbReference type="Pfam" id="PF14432">
    <property type="entry name" value="DYW_deaminase"/>
    <property type="match status" value="1"/>
</dbReference>
<feature type="repeat" description="PPR" evidence="2">
    <location>
        <begin position="483"/>
        <end position="513"/>
    </location>
</feature>
<dbReference type="EMBL" id="LFYR01000636">
    <property type="protein sequence ID" value="KMZ72349.1"/>
    <property type="molecule type" value="Genomic_DNA"/>
</dbReference>
<keyword evidence="5" id="KW-1185">Reference proteome</keyword>
<feature type="repeat" description="PPR" evidence="2">
    <location>
        <begin position="514"/>
        <end position="548"/>
    </location>
</feature>
<evidence type="ECO:0000313" key="5">
    <source>
        <dbReference type="Proteomes" id="UP000036987"/>
    </source>
</evidence>
<dbReference type="FunFam" id="1.25.40.10:FF:000381">
    <property type="entry name" value="Pentatricopeptide repeat-containing protein"/>
    <property type="match status" value="1"/>
</dbReference>
<feature type="repeat" description="PPR" evidence="2">
    <location>
        <begin position="312"/>
        <end position="346"/>
    </location>
</feature>
<dbReference type="FunFam" id="1.25.40.10:FF:000344">
    <property type="entry name" value="Pentatricopeptide repeat-containing protein"/>
    <property type="match status" value="1"/>
</dbReference>
<keyword evidence="1" id="KW-0677">Repeat</keyword>
<dbReference type="Pfam" id="PF20431">
    <property type="entry name" value="E_motif"/>
    <property type="match status" value="1"/>
</dbReference>
<dbReference type="InterPro" id="IPR032867">
    <property type="entry name" value="DYW_dom"/>
</dbReference>
<comment type="caution">
    <text evidence="4">The sequence shown here is derived from an EMBL/GenBank/DDBJ whole genome shotgun (WGS) entry which is preliminary data.</text>
</comment>
<feature type="repeat" description="PPR" evidence="2">
    <location>
        <begin position="616"/>
        <end position="650"/>
    </location>
</feature>
<feature type="repeat" description="PPR" evidence="2">
    <location>
        <begin position="210"/>
        <end position="244"/>
    </location>
</feature>
<name>A0A0K9PTQ2_ZOSMR</name>
<dbReference type="PANTHER" id="PTHR24015:SF2038">
    <property type="entry name" value="REPEAT-CONTAINING PROTEIN, PUTATIVE-RELATED"/>
    <property type="match status" value="1"/>
</dbReference>
<dbReference type="OrthoDB" id="185373at2759"/>
<feature type="repeat" description="PPR" evidence="2">
    <location>
        <begin position="722"/>
        <end position="752"/>
    </location>
</feature>
<dbReference type="FunFam" id="1.25.40.10:FF:000031">
    <property type="entry name" value="Pentatricopeptide repeat-containing protein mitochondrial"/>
    <property type="match status" value="1"/>
</dbReference>
<dbReference type="OMA" id="TIHAFFV"/>
<dbReference type="Gene3D" id="1.25.40.10">
    <property type="entry name" value="Tetratricopeptide repeat domain"/>
    <property type="match status" value="5"/>
</dbReference>
<dbReference type="NCBIfam" id="TIGR00756">
    <property type="entry name" value="PPR"/>
    <property type="match status" value="6"/>
</dbReference>
<gene>
    <name evidence="4" type="ORF">ZOSMA_166G00470</name>
</gene>
<feature type="repeat" description="PPR" evidence="2">
    <location>
        <begin position="414"/>
        <end position="448"/>
    </location>
</feature>
<evidence type="ECO:0000259" key="3">
    <source>
        <dbReference type="Pfam" id="PF14432"/>
    </source>
</evidence>
<sequence length="1036" mass="116833">MHLATKTIIVRSPSLRNHIKALPRFQYFFIHSVAELQSEIYGHGLNSFCFDRGSSLIDVTRVHGKILKLGLVNDSILCDHLLDFYLDHGDFNDAAFLFDKMPIRTFHSWNQIITAGLLSCNHFPKCIRYLIKMVQSLPDYHHHRMIMSSVLRSCFQNQISVRYVRHLQGMLIRNGFSHDLVICNPLVDFYAKNGRTDLAWSVFKGSSSLDRTSWVAMISGFSQNKQELDAFRLYSEMRRSAVIPTTYALSSVLSACTKAGLLREATQVHGQAVRLGLSSETYVCNALVSVYSRSGDMKSAEQIFQNKISKVDRITYNSLISGYAQIGAGEPALQVYKAMERSGIRPDCVTTASLLSSCASIVAPIQGLQLHGYTIKAGFSEDVITEGSLLDFYVNCFDKTENARRYFESTKKENVVLWNVMLMAYGRSGDIHEACRIFTDMQVLSVRPNQYTYPSLLRTCTPDAFQLGELIHGLVIKTGFAGNVYVSSTLIDMYAKGGDLPSARKILDEMTEKDVVSWTAMISGYTQHEMFSDAIQTFRKMERNDIRIDNIGLASVLTACAGARDLKRGFEIHGRATVAGYSHDLSIGNALISFYARCGRVSDAQFSFRLIGRIANQVSWNGLISGFAQSGHCEESLNFFVSMVRENSTCDAVGLDLYTYGSAVSAAANIADLKIGKQIHARMTKTSFDLEIEGGNALITLYSKSGSISDAWIQFSLMTIRNEVTWNAMITGYSQHGCGVEGLKLFERMKLEENINPNHVTFIGVLSACSHVGLVTQGLDYFASMSNEHQILPRTEHYACVVDILGRAGELSKAQRFITEIPTSIPVDALIYRTLLGACRVHKNTEIGEFVAFRLLEIDPRDSATYVLLSNIYAVTRQWSRRDRIRKLMKENGVRKEPGRSWIEVNNSIHAFFVGDKNHRLSVEIYKYLEELDEKAVKIGYRRDEESFLHEQGCDSKSDWRDFVHSEKLAVVLGVMSCEDGMKMIPIRVMKNLRICNDCHSWMICVSKVIERRIVLRDSYRFHHFENGVCSCRNYW</sequence>